<proteinExistence type="evidence at protein level"/>
<dbReference type="PeptideAtlas" id="Q9XWS6"/>
<evidence type="ECO:0007829" key="5">
    <source>
        <dbReference type="PeptideAtlas" id="Q9XWS6"/>
    </source>
</evidence>
<dbReference type="PaxDb" id="6239-Y62H9A.5"/>
<dbReference type="PANTHER" id="PTHR38633:SF2">
    <property type="entry name" value="CONSERVED SECRETED PROTEIN"/>
    <property type="match status" value="1"/>
</dbReference>
<evidence type="ECO:0000256" key="1">
    <source>
        <dbReference type="SAM" id="SignalP"/>
    </source>
</evidence>
<sequence>MVFLILTVACIAMVAADGYGAASDPSYPAPGPSYGGGGYPIYSDEDSDSREHRRDFRKLKDLHKTNVVDARIRYYKHRGDYYAEISCPRQSDNKKYTWILADSDEKIPSFGIDGTVALAAGLNVRYVAKYSRHGKWSGRDMTNSDKQKFRRVGCHHGTFETSLTV</sequence>
<dbReference type="PANTHER" id="PTHR38633">
    <property type="entry name" value="PROTEIN CBG15573-RELATED"/>
    <property type="match status" value="1"/>
</dbReference>
<gene>
    <name evidence="2 4" type="primary">stha-3</name>
    <name evidence="2" type="ORF">CELE_Y62H9A.5</name>
    <name evidence="4" type="ORF">Y62H9A.5</name>
</gene>
<dbReference type="InParanoid" id="Q9XWS6"/>
<evidence type="ECO:0000313" key="3">
    <source>
        <dbReference type="Proteomes" id="UP000001940"/>
    </source>
</evidence>
<dbReference type="UCSC" id="Y62H9A.5">
    <property type="organism name" value="c. elegans"/>
</dbReference>
<dbReference type="STRING" id="6239.Y62H9A.5.1"/>
<feature type="chain" id="PRO_5004338734" evidence="1">
    <location>
        <begin position="17"/>
        <end position="165"/>
    </location>
</feature>
<dbReference type="AGR" id="WB:WBGene00013393"/>
<dbReference type="GeneID" id="181364"/>
<keyword evidence="5" id="KW-1267">Proteomics identification</keyword>
<dbReference type="AlphaFoldDB" id="Q9XWS6"/>
<dbReference type="OrthoDB" id="5868955at2759"/>
<evidence type="ECO:0000313" key="2">
    <source>
        <dbReference type="EMBL" id="CAA21569.2"/>
    </source>
</evidence>
<dbReference type="WormBase" id="Y62H9A.5">
    <property type="protein sequence ID" value="CE31124"/>
    <property type="gene ID" value="WBGene00013393"/>
    <property type="gene designation" value="stha-3"/>
</dbReference>
<dbReference type="OMA" id="YIWILAD"/>
<accession>Q9XWS6</accession>
<keyword evidence="3" id="KW-1185">Reference proteome</keyword>
<organism evidence="2 3">
    <name type="scientific">Caenorhabditis elegans</name>
    <dbReference type="NCBI Taxonomy" id="6239"/>
    <lineage>
        <taxon>Eukaryota</taxon>
        <taxon>Metazoa</taxon>
        <taxon>Ecdysozoa</taxon>
        <taxon>Nematoda</taxon>
        <taxon>Chromadorea</taxon>
        <taxon>Rhabditida</taxon>
        <taxon>Rhabditina</taxon>
        <taxon>Rhabditomorpha</taxon>
        <taxon>Rhabditoidea</taxon>
        <taxon>Rhabditidae</taxon>
        <taxon>Peloderinae</taxon>
        <taxon>Caenorhabditis</taxon>
    </lineage>
</organism>
<reference evidence="2 3" key="1">
    <citation type="journal article" date="1998" name="Science">
        <title>Genome sequence of the nematode C. elegans: a platform for investigating biology.</title>
        <authorList>
            <consortium name="The C. elegans sequencing consortium"/>
            <person name="Sulson J.E."/>
            <person name="Waterston R."/>
        </authorList>
    </citation>
    <scope>NUCLEOTIDE SEQUENCE [LARGE SCALE GENOMIC DNA]</scope>
    <source>
        <strain evidence="2 3">Bristol N2</strain>
    </source>
</reference>
<feature type="signal peptide" evidence="1">
    <location>
        <begin position="1"/>
        <end position="16"/>
    </location>
</feature>
<name>Q9XWS6_CAEEL</name>
<dbReference type="Proteomes" id="UP000001940">
    <property type="component" value="Chromosome X"/>
</dbReference>
<protein>
    <submittedName>
        <fullName evidence="2">Conserved secreted protein</fullName>
    </submittedName>
</protein>
<evidence type="ECO:0000313" key="4">
    <source>
        <dbReference type="WormBase" id="Y62H9A.5"/>
    </source>
</evidence>
<dbReference type="RefSeq" id="NP_509986.2">
    <property type="nucleotide sequence ID" value="NM_077585.6"/>
</dbReference>
<dbReference type="EMBL" id="BX284606">
    <property type="protein sequence ID" value="CAA21569.2"/>
    <property type="molecule type" value="Genomic_DNA"/>
</dbReference>
<dbReference type="IntAct" id="Q9XWS6">
    <property type="interactions" value="1"/>
</dbReference>
<dbReference type="HOGENOM" id="CLU_121588_0_0_1"/>
<dbReference type="FunCoup" id="Q9XWS6">
    <property type="interactions" value="1524"/>
</dbReference>
<keyword evidence="1" id="KW-0732">Signal</keyword>
<dbReference type="CTD" id="181364"/>
<dbReference type="eggNOG" id="ENOG502TI7J">
    <property type="taxonomic scope" value="Eukaryota"/>
</dbReference>
<dbReference type="PIR" id="T27268">
    <property type="entry name" value="T27268"/>
</dbReference>
<dbReference type="KEGG" id="cel:CELE_Y62H9A.5"/>
<dbReference type="Bgee" id="WBGene00013393">
    <property type="expression patterns" value="Expressed in adult organism and 5 other cell types or tissues"/>
</dbReference>